<dbReference type="SUPFAM" id="SSF56784">
    <property type="entry name" value="HAD-like"/>
    <property type="match status" value="1"/>
</dbReference>
<gene>
    <name evidence="1" type="ORF">PPACK8108_LOCUS17966</name>
    <name evidence="2" type="ORF">PPACK8108_LOCUS18171</name>
</gene>
<reference evidence="2" key="1">
    <citation type="submission" date="2022-06" db="EMBL/GenBank/DDBJ databases">
        <authorList>
            <consortium name="SYNGENTA / RWTH Aachen University"/>
        </authorList>
    </citation>
    <scope>NUCLEOTIDE SEQUENCE</scope>
</reference>
<protein>
    <submittedName>
        <fullName evidence="2">HAD-like domain-containing protein</fullName>
    </submittedName>
</protein>
<dbReference type="EMBL" id="CALTRL010005214">
    <property type="protein sequence ID" value="CAH7684142.1"/>
    <property type="molecule type" value="Genomic_DNA"/>
</dbReference>
<keyword evidence="3" id="KW-1185">Reference proteome</keyword>
<dbReference type="Pfam" id="PF08282">
    <property type="entry name" value="Hydrolase_3"/>
    <property type="match status" value="1"/>
</dbReference>
<comment type="caution">
    <text evidence="2">The sequence shown here is derived from an EMBL/GenBank/DDBJ whole genome shotgun (WGS) entry which is preliminary data.</text>
</comment>
<accession>A0AAV0BD07</accession>
<sequence length="292" mass="33018">MQSLPTLVHPSNFDQIESVQKAIEAENLMIASDFHDTLLDTKVKDYNVLTSILAEAAKESHTVILSRGTNQDLEPQLGKIQHLILASNQGLRTFSSGKLIKEADIDTFEQAKNINEFAPDLLKDYCAKENGVNYLQNMVIVPNNAYACMIAVKKETEVPKDFVRGLHRAFLNKLEVEKLDGWDVLITKNDRLISIQKKNWDKGTFLKKYMDEAKKEFDYVVSLGDGDADEPMFAETNSKNFMSVYVQNPSTKSQIKTVAKFYVQGGVDDARELIKYITKKRRLLKSTKKATG</sequence>
<dbReference type="Proteomes" id="UP001153365">
    <property type="component" value="Unassembled WGS sequence"/>
</dbReference>
<dbReference type="Gene3D" id="3.40.50.1000">
    <property type="entry name" value="HAD superfamily/HAD-like"/>
    <property type="match status" value="1"/>
</dbReference>
<organism evidence="2 3">
    <name type="scientific">Phakopsora pachyrhizi</name>
    <name type="common">Asian soybean rust disease fungus</name>
    <dbReference type="NCBI Taxonomy" id="170000"/>
    <lineage>
        <taxon>Eukaryota</taxon>
        <taxon>Fungi</taxon>
        <taxon>Dikarya</taxon>
        <taxon>Basidiomycota</taxon>
        <taxon>Pucciniomycotina</taxon>
        <taxon>Pucciniomycetes</taxon>
        <taxon>Pucciniales</taxon>
        <taxon>Phakopsoraceae</taxon>
        <taxon>Phakopsora</taxon>
    </lineage>
</organism>
<evidence type="ECO:0000313" key="1">
    <source>
        <dbReference type="EMBL" id="CAH7684035.1"/>
    </source>
</evidence>
<dbReference type="AlphaFoldDB" id="A0AAV0BD07"/>
<dbReference type="InterPro" id="IPR023214">
    <property type="entry name" value="HAD_sf"/>
</dbReference>
<evidence type="ECO:0000313" key="3">
    <source>
        <dbReference type="Proteomes" id="UP001153365"/>
    </source>
</evidence>
<name>A0AAV0BD07_PHAPC</name>
<evidence type="ECO:0000313" key="2">
    <source>
        <dbReference type="EMBL" id="CAH7684142.1"/>
    </source>
</evidence>
<dbReference type="EMBL" id="CALTRL010005125">
    <property type="protein sequence ID" value="CAH7684035.1"/>
    <property type="molecule type" value="Genomic_DNA"/>
</dbReference>
<proteinExistence type="predicted"/>
<dbReference type="InterPro" id="IPR036412">
    <property type="entry name" value="HAD-like_sf"/>
</dbReference>